<dbReference type="PROSITE" id="PS50112">
    <property type="entry name" value="PAS"/>
    <property type="match status" value="1"/>
</dbReference>
<dbReference type="RefSeq" id="WP_154771553.1">
    <property type="nucleotide sequence ID" value="NZ_JAXHPO010000073.1"/>
</dbReference>
<evidence type="ECO:0000313" key="3">
    <source>
        <dbReference type="Proteomes" id="UP001284094"/>
    </source>
</evidence>
<dbReference type="InterPro" id="IPR013767">
    <property type="entry name" value="PAS_fold"/>
</dbReference>
<name>A0ABU5GMG2_9GAMM</name>
<dbReference type="Pfam" id="PF00989">
    <property type="entry name" value="PAS"/>
    <property type="match status" value="1"/>
</dbReference>
<sequence>MTNYNLDELILEQTSDAVIYANILGEIHRWNEAACQLFGFSKEEALGQNLNIIIPERARKAHWNGFDIATKSGNLRLSGKPTRTRALHKDANKKLYVEMSFSLITDTDHNVIGSVAIARGEVDPEK</sequence>
<feature type="domain" description="PAS" evidence="1">
    <location>
        <begin position="3"/>
        <end position="56"/>
    </location>
</feature>
<organism evidence="2 3">
    <name type="scientific">Acinetobacter faecalis</name>
    <dbReference type="NCBI Taxonomy" id="2665161"/>
    <lineage>
        <taxon>Bacteria</taxon>
        <taxon>Pseudomonadati</taxon>
        <taxon>Pseudomonadota</taxon>
        <taxon>Gammaproteobacteria</taxon>
        <taxon>Moraxellales</taxon>
        <taxon>Moraxellaceae</taxon>
        <taxon>Acinetobacter</taxon>
    </lineage>
</organism>
<dbReference type="Proteomes" id="UP001284094">
    <property type="component" value="Unassembled WGS sequence"/>
</dbReference>
<dbReference type="SMART" id="SM00091">
    <property type="entry name" value="PAS"/>
    <property type="match status" value="1"/>
</dbReference>
<protein>
    <submittedName>
        <fullName evidence="2">PAS domain-containing protein</fullName>
    </submittedName>
</protein>
<accession>A0ABU5GMG2</accession>
<dbReference type="InterPro" id="IPR000014">
    <property type="entry name" value="PAS"/>
</dbReference>
<proteinExistence type="predicted"/>
<dbReference type="NCBIfam" id="TIGR00229">
    <property type="entry name" value="sensory_box"/>
    <property type="match status" value="1"/>
</dbReference>
<evidence type="ECO:0000313" key="2">
    <source>
        <dbReference type="EMBL" id="MDY6551415.1"/>
    </source>
</evidence>
<dbReference type="InterPro" id="IPR035965">
    <property type="entry name" value="PAS-like_dom_sf"/>
</dbReference>
<dbReference type="EMBL" id="JAXHPO010000073">
    <property type="protein sequence ID" value="MDY6551415.1"/>
    <property type="molecule type" value="Genomic_DNA"/>
</dbReference>
<reference evidence="2 3" key="1">
    <citation type="journal article" date="2024" name="Syst. Appl. Microbiol.">
        <title>Evidence for the occurrence of Acinetobacter faecalis in cattle feces and its emended description.</title>
        <authorList>
            <person name="Kyselkova M."/>
            <person name="Xanthopoulou K."/>
            <person name="Shestivska V."/>
            <person name="Spanelova P."/>
            <person name="Maixnerova M."/>
            <person name="Higgins P.G."/>
            <person name="Nemec A."/>
        </authorList>
    </citation>
    <scope>NUCLEOTIDE SEQUENCE [LARGE SCALE GENOMIC DNA]</scope>
    <source>
        <strain evidence="2 3">ANC 7225</strain>
    </source>
</reference>
<dbReference type="SUPFAM" id="SSF55785">
    <property type="entry name" value="PYP-like sensor domain (PAS domain)"/>
    <property type="match status" value="1"/>
</dbReference>
<gene>
    <name evidence="2" type="ORF">SKM48_11755</name>
</gene>
<keyword evidence="3" id="KW-1185">Reference proteome</keyword>
<dbReference type="Gene3D" id="3.30.450.20">
    <property type="entry name" value="PAS domain"/>
    <property type="match status" value="1"/>
</dbReference>
<comment type="caution">
    <text evidence="2">The sequence shown here is derived from an EMBL/GenBank/DDBJ whole genome shotgun (WGS) entry which is preliminary data.</text>
</comment>
<evidence type="ECO:0000259" key="1">
    <source>
        <dbReference type="PROSITE" id="PS50112"/>
    </source>
</evidence>
<dbReference type="CDD" id="cd00130">
    <property type="entry name" value="PAS"/>
    <property type="match status" value="1"/>
</dbReference>